<proteinExistence type="predicted"/>
<evidence type="ECO:0000313" key="2">
    <source>
        <dbReference type="Proteomes" id="UP001622950"/>
    </source>
</evidence>
<organism evidence="1 2">
    <name type="scientific">Pseudomonas neuropathica</name>
    <dbReference type="NCBI Taxonomy" id="2730425"/>
    <lineage>
        <taxon>Bacteria</taxon>
        <taxon>Pseudomonadati</taxon>
        <taxon>Pseudomonadota</taxon>
        <taxon>Gammaproteobacteria</taxon>
        <taxon>Pseudomonadales</taxon>
        <taxon>Pseudomonadaceae</taxon>
        <taxon>Pseudomonas</taxon>
    </lineage>
</organism>
<gene>
    <name evidence="1" type="ORF">ACJEBM_03485</name>
</gene>
<evidence type="ECO:0000313" key="1">
    <source>
        <dbReference type="EMBL" id="MFK9079740.1"/>
    </source>
</evidence>
<dbReference type="EMBL" id="JBJHQE010000003">
    <property type="protein sequence ID" value="MFK9079740.1"/>
    <property type="molecule type" value="Genomic_DNA"/>
</dbReference>
<dbReference type="Proteomes" id="UP001622950">
    <property type="component" value="Unassembled WGS sequence"/>
</dbReference>
<reference evidence="1" key="1">
    <citation type="submission" date="2024-11" db="EMBL/GenBank/DDBJ databases">
        <authorList>
            <person name="Lucas J.A."/>
        </authorList>
    </citation>
    <scope>NUCLEOTIDE SEQUENCE</scope>
    <source>
        <strain evidence="1">Z 8.8</strain>
    </source>
</reference>
<comment type="caution">
    <text evidence="1">The sequence shown here is derived from an EMBL/GenBank/DDBJ whole genome shotgun (WGS) entry which is preliminary data.</text>
</comment>
<name>A0ACC7MN62_9PSED</name>
<keyword evidence="2" id="KW-1185">Reference proteome</keyword>
<protein>
    <submittedName>
        <fullName evidence="1">Uncharacterized protein</fullName>
    </submittedName>
</protein>
<accession>A0ACC7MN62</accession>
<sequence length="1525" mass="170079">MPDSPAINPDDVLTQLVAGPSIREVAAKSLRTALDIHYPNLHIDPNVTMVVTPAWIMTDAQVVPGTSHFEFLTEVLVRLSLSGKSVTYLDGEHFLTRQPGVEPLTHLPVKINAVGCLLNTLAKLLFVAYQEQQLDYWNRPIADSTPRWHQLRDALHKLWNVDKVTDWDEDLREMALSLFQYPDKHERAAHDRYQTKACLIDIDSLDTATSKHSWVLEMAVLVGTLEDRTLVVTHSIAEGFKRYDSLALLGEMLSGRMVTSRHDRTLQWRLYEPAGMFFEHQAWALIALEIDAIGAFGNATWAPTLDPQVAASANNFSQLHPPSTSRYSQIQHLLPDWLANASPTDLTRYSRHLMDLALLREQHHGQTFDEGIAALPDFALQALTDQMIKDQKIKDQAAATSLKLADIEVSITSLVVLGAVIVPGQTQTLKMSLADFALQNLTGLPLGDKTVQYNDGEAAPAWLTPAYLEELVSTVNIGKTYPELIKNKLLVDPGESLRRQRLYTSQLHLQLPLLALQLKIRGGASGIDEQGYRYVVAALQEKAADRYVDGQEIAIRPLAFIPGGRSDNKADEVANMFLIGPKLADKGPCLLFRPLLDHPLTQYSSEANLLYAIKHDKALRQSVLAWLPQDLYFNYSQYVFPGELPSVWTLSQWLVDPTSTLGMMGAVTFSPAPLPEPPLQAVFNANANALVTLADRQSVSNGERRWATFKQGAWMLFNVALPFLGRTAGTAAWIWQIMDDLHEANEAREVGDSDQQWAALTDLFLSLGMVLAHHAASRDKPAPQTVEKVSTPASRPLRPAKITLNQAADVAAEQLPANHETSVYTQGLLPSVPLGVLLDSLAIGKPAALKDTPAVSGPHRFLIPLEQKWYARINQRWFEVMLNDNGDVQIIDSRQTPARTGPLLIHSEKGEWFVDTRLRLRGGGRARREIERKNQQHREDLRKQLTTFDARKLELQNELEAAEKAATDANRQPLLDLLDSQLSAYGAYIDQVKNFNAIEPIVNYRPVTVSCLDYQLLLTEKWFTRQNLAFGESMRRSLALLDNETLEGTQTPRQVHQLTSDMTQGYIEKIEFAHARIEDLMRLGKEAAQAARQCKTQLPKFDLQDLKLFQISLAQELCLDDSATVDTAPASQAMQRLVEDAGLTIQSSIDLAAQDHELGLEERIDGFNDLVEQYATLDQRIVDLPDEYSGQLLQPPLERMRQQIEEFKKRSERHLASLLNERRMLEPTPGPSRPAPAPRRVIKTRYKGTVVGKLRERTSADGTELLDVTSTLSGKVVTFHEKTPGVWLEHVSSSRAPEATGPVDLKTSTQTGQALLDELDEFTRRTEAHAKRPGRIPVEIEDLFQQRARRMEDAATAIEKALTKLNITDGGPGSAVSMAKQLNEGAVSLDQKGLQTRISMTKQQPPTVARVEWLHSQGLVVIVKTAGRKRLKGHRKDYLEEYEIRDASSAKVLWYAHFHYPTPSAAADAYSAAHLKTEAQRTLGGAFDLRTVSNNELIAIYRSEISPQLARSLFLPKAKTGGTTS</sequence>